<organism evidence="1 2">
    <name type="scientific">Armillaria solidipes</name>
    <dbReference type="NCBI Taxonomy" id="1076256"/>
    <lineage>
        <taxon>Eukaryota</taxon>
        <taxon>Fungi</taxon>
        <taxon>Dikarya</taxon>
        <taxon>Basidiomycota</taxon>
        <taxon>Agaricomycotina</taxon>
        <taxon>Agaricomycetes</taxon>
        <taxon>Agaricomycetidae</taxon>
        <taxon>Agaricales</taxon>
        <taxon>Marasmiineae</taxon>
        <taxon>Physalacriaceae</taxon>
        <taxon>Armillaria</taxon>
    </lineage>
</organism>
<sequence length="118" mass="13751">MGDAYWRDVLALTWDFRTLSGPPKIKQFLAGRLESFKMKSFKIRDEYLGIRRPYPDIAWIQFFFWNFEAGNIACNVSSVAPSTPQAYRSWKCDVIRTPRDSAGYAWLTNWLEEACALL</sequence>
<dbReference type="Proteomes" id="UP000218334">
    <property type="component" value="Unassembled WGS sequence"/>
</dbReference>
<name>A0A2H3C7Z8_9AGAR</name>
<dbReference type="STRING" id="1076256.A0A2H3C7Z8"/>
<evidence type="ECO:0000313" key="1">
    <source>
        <dbReference type="EMBL" id="PBK78010.1"/>
    </source>
</evidence>
<keyword evidence="2" id="KW-1185">Reference proteome</keyword>
<evidence type="ECO:0000313" key="2">
    <source>
        <dbReference type="Proteomes" id="UP000218334"/>
    </source>
</evidence>
<protein>
    <submittedName>
        <fullName evidence="1">Uncharacterized protein</fullName>
    </submittedName>
</protein>
<reference evidence="2" key="1">
    <citation type="journal article" date="2017" name="Nat. Ecol. Evol.">
        <title>Genome expansion and lineage-specific genetic innovations in the forest pathogenic fungi Armillaria.</title>
        <authorList>
            <person name="Sipos G."/>
            <person name="Prasanna A.N."/>
            <person name="Walter M.C."/>
            <person name="O'Connor E."/>
            <person name="Balint B."/>
            <person name="Krizsan K."/>
            <person name="Kiss B."/>
            <person name="Hess J."/>
            <person name="Varga T."/>
            <person name="Slot J."/>
            <person name="Riley R."/>
            <person name="Boka B."/>
            <person name="Rigling D."/>
            <person name="Barry K."/>
            <person name="Lee J."/>
            <person name="Mihaltcheva S."/>
            <person name="LaButti K."/>
            <person name="Lipzen A."/>
            <person name="Waldron R."/>
            <person name="Moloney N.M."/>
            <person name="Sperisen C."/>
            <person name="Kredics L."/>
            <person name="Vagvoelgyi C."/>
            <person name="Patrignani A."/>
            <person name="Fitzpatrick D."/>
            <person name="Nagy I."/>
            <person name="Doyle S."/>
            <person name="Anderson J.B."/>
            <person name="Grigoriev I.V."/>
            <person name="Gueldener U."/>
            <person name="Muensterkoetter M."/>
            <person name="Nagy L.G."/>
        </authorList>
    </citation>
    <scope>NUCLEOTIDE SEQUENCE [LARGE SCALE GENOMIC DNA]</scope>
    <source>
        <strain evidence="2">28-4</strain>
    </source>
</reference>
<dbReference type="AlphaFoldDB" id="A0A2H3C7Z8"/>
<dbReference type="EMBL" id="KZ293415">
    <property type="protein sequence ID" value="PBK78010.1"/>
    <property type="molecule type" value="Genomic_DNA"/>
</dbReference>
<proteinExistence type="predicted"/>
<gene>
    <name evidence="1" type="ORF">ARMSODRAFT_946865</name>
</gene>
<accession>A0A2H3C7Z8</accession>